<dbReference type="EMBL" id="JAFCIX010000389">
    <property type="protein sequence ID" value="KAH6592180.1"/>
    <property type="molecule type" value="Genomic_DNA"/>
</dbReference>
<feature type="region of interest" description="Disordered" evidence="2">
    <location>
        <begin position="25"/>
        <end position="82"/>
    </location>
</feature>
<feature type="compositionally biased region" description="Polar residues" evidence="2">
    <location>
        <begin position="32"/>
        <end position="53"/>
    </location>
</feature>
<evidence type="ECO:0000313" key="5">
    <source>
        <dbReference type="Proteomes" id="UP001648503"/>
    </source>
</evidence>
<feature type="coiled-coil region" evidence="1">
    <location>
        <begin position="142"/>
        <end position="169"/>
    </location>
</feature>
<gene>
    <name evidence="4" type="ORF">BASA50_008225</name>
</gene>
<comment type="caution">
    <text evidence="4">The sequence shown here is derived from an EMBL/GenBank/DDBJ whole genome shotgun (WGS) entry which is preliminary data.</text>
</comment>
<feature type="compositionally biased region" description="Low complexity" evidence="2">
    <location>
        <begin position="54"/>
        <end position="71"/>
    </location>
</feature>
<evidence type="ECO:0000256" key="2">
    <source>
        <dbReference type="SAM" id="MobiDB-lite"/>
    </source>
</evidence>
<accession>A0ABQ8F4S0</accession>
<protein>
    <submittedName>
        <fullName evidence="4">Uncharacterized protein</fullName>
    </submittedName>
</protein>
<feature type="signal peptide" evidence="3">
    <location>
        <begin position="1"/>
        <end position="18"/>
    </location>
</feature>
<proteinExistence type="predicted"/>
<evidence type="ECO:0000256" key="3">
    <source>
        <dbReference type="SAM" id="SignalP"/>
    </source>
</evidence>
<dbReference type="Proteomes" id="UP001648503">
    <property type="component" value="Unassembled WGS sequence"/>
</dbReference>
<name>A0ABQ8F4S0_9FUNG</name>
<keyword evidence="1" id="KW-0175">Coiled coil</keyword>
<evidence type="ECO:0000256" key="1">
    <source>
        <dbReference type="SAM" id="Coils"/>
    </source>
</evidence>
<keyword evidence="5" id="KW-1185">Reference proteome</keyword>
<evidence type="ECO:0000313" key="4">
    <source>
        <dbReference type="EMBL" id="KAH6592180.1"/>
    </source>
</evidence>
<sequence>MKLISFAVISFLAITVSAYPHQGAGVQDLEESPSTPSQDLEESPSTFSQDLEGSQSTTTQSEQEYQSATTQGLSENSRQSLQDKLDKLTKEYKAKQAAASELQNTMDGLETRMSDIGLRANIPDGPGMMDLVREFLAKNSGLAKARASKKALEREMDAILKECDDLVKGTTSSDETRE</sequence>
<organism evidence="4 5">
    <name type="scientific">Batrachochytrium salamandrivorans</name>
    <dbReference type="NCBI Taxonomy" id="1357716"/>
    <lineage>
        <taxon>Eukaryota</taxon>
        <taxon>Fungi</taxon>
        <taxon>Fungi incertae sedis</taxon>
        <taxon>Chytridiomycota</taxon>
        <taxon>Chytridiomycota incertae sedis</taxon>
        <taxon>Chytridiomycetes</taxon>
        <taxon>Rhizophydiales</taxon>
        <taxon>Rhizophydiales incertae sedis</taxon>
        <taxon>Batrachochytrium</taxon>
    </lineage>
</organism>
<keyword evidence="3" id="KW-0732">Signal</keyword>
<feature type="chain" id="PRO_5046653162" evidence="3">
    <location>
        <begin position="19"/>
        <end position="178"/>
    </location>
</feature>
<reference evidence="4 5" key="1">
    <citation type="submission" date="2021-02" db="EMBL/GenBank/DDBJ databases">
        <title>Variation within the Batrachochytrium salamandrivorans European outbreak.</title>
        <authorList>
            <person name="Kelly M."/>
            <person name="Pasmans F."/>
            <person name="Shea T.P."/>
            <person name="Munoz J.F."/>
            <person name="Carranza S."/>
            <person name="Cuomo C.A."/>
            <person name="Martel A."/>
        </authorList>
    </citation>
    <scope>NUCLEOTIDE SEQUENCE [LARGE SCALE GENOMIC DNA]</scope>
    <source>
        <strain evidence="4 5">AMFP18/2</strain>
    </source>
</reference>